<evidence type="ECO:0000259" key="1">
    <source>
        <dbReference type="Pfam" id="PF01979"/>
    </source>
</evidence>
<dbReference type="Gene3D" id="1.20.58.520">
    <property type="entry name" value="Amidohydrolase"/>
    <property type="match status" value="1"/>
</dbReference>
<dbReference type="Proteomes" id="UP001484239">
    <property type="component" value="Unassembled WGS sequence"/>
</dbReference>
<dbReference type="Gene3D" id="3.40.50.10910">
    <property type="entry name" value="Amidohydrolase"/>
    <property type="match status" value="1"/>
</dbReference>
<gene>
    <name evidence="2" type="ORF">WI372_07380</name>
</gene>
<dbReference type="SUPFAM" id="SSF51338">
    <property type="entry name" value="Composite domain of metallo-dependent hydrolases"/>
    <property type="match status" value="1"/>
</dbReference>
<evidence type="ECO:0000313" key="3">
    <source>
        <dbReference type="Proteomes" id="UP001484239"/>
    </source>
</evidence>
<proteinExistence type="predicted"/>
<dbReference type="InterPro" id="IPR011059">
    <property type="entry name" value="Metal-dep_hydrolase_composite"/>
</dbReference>
<name>A0ABU9E7T2_9BACT</name>
<dbReference type="Pfam" id="PF01979">
    <property type="entry name" value="Amidohydro_1"/>
    <property type="match status" value="1"/>
</dbReference>
<evidence type="ECO:0000313" key="2">
    <source>
        <dbReference type="EMBL" id="MEK9500793.1"/>
    </source>
</evidence>
<accession>A0ABU9E7T2</accession>
<dbReference type="InterPro" id="IPR006680">
    <property type="entry name" value="Amidohydro-rel"/>
</dbReference>
<dbReference type="InterPro" id="IPR032466">
    <property type="entry name" value="Metal_Hydrolase"/>
</dbReference>
<comment type="caution">
    <text evidence="2">The sequence shown here is derived from an EMBL/GenBank/DDBJ whole genome shotgun (WGS) entry which is preliminary data.</text>
</comment>
<dbReference type="Gene3D" id="2.30.40.10">
    <property type="entry name" value="Urease, subunit C, domain 1"/>
    <property type="match status" value="1"/>
</dbReference>
<feature type="domain" description="Amidohydrolase-related" evidence="1">
    <location>
        <begin position="98"/>
        <end position="454"/>
    </location>
</feature>
<dbReference type="SUPFAM" id="SSF51556">
    <property type="entry name" value="Metallo-dependent hydrolases"/>
    <property type="match status" value="1"/>
</dbReference>
<reference evidence="2 3" key="1">
    <citation type="submission" date="2024-02" db="EMBL/GenBank/DDBJ databases">
        <title>A novel Gemmatimonadota bacterium.</title>
        <authorList>
            <person name="Du Z.-J."/>
            <person name="Ye Y.-Q."/>
        </authorList>
    </citation>
    <scope>NUCLEOTIDE SEQUENCE [LARGE SCALE GENOMIC DNA]</scope>
    <source>
        <strain evidence="2 3">DH-20</strain>
    </source>
</reference>
<organism evidence="2 3">
    <name type="scientific">Gaopeijia maritima</name>
    <dbReference type="NCBI Taxonomy" id="3119007"/>
    <lineage>
        <taxon>Bacteria</taxon>
        <taxon>Pseudomonadati</taxon>
        <taxon>Gemmatimonadota</taxon>
        <taxon>Longimicrobiia</taxon>
        <taxon>Gaopeijiales</taxon>
        <taxon>Gaopeijiaceae</taxon>
        <taxon>Gaopeijia</taxon>
    </lineage>
</organism>
<dbReference type="Gene3D" id="3.30.110.90">
    <property type="entry name" value="Amidohydrolase"/>
    <property type="match status" value="1"/>
</dbReference>
<protein>
    <submittedName>
        <fullName evidence="2">Amidohydrolase family protein</fullName>
    </submittedName>
</protein>
<sequence length="472" mass="50019">MAPENGLGPTGRLRMGALATLAALGLTLGATPERPTPEPAVEGSWAFTNVTVLPMDAERSLTDHTVVVVDGVITAVGPAGSIEVPADATIIDGRGRWLMPGLAEMHAHVPPVPPNGPQRPPREMLDDIFFLYVANGITAIRGMLGAPYQIDLRAEIRDERHLAPDFWAAAPSINGNSAPTPAAAEALIRDAAAAGYDLMKIHPGVSRETWDHMVAVADEVGLTFGGHVPAAVGIEHALATGISTVDHVDGYLEAAAGGTANPIAIVQNLDENRMRELARRTAEAGAYVVPTMYLWENLYSKPDADRVLALPEMRYVSPAQREGWRSQNAGGPDLPPEVVADFLDARKRMLRYLVEAGAPLLMGTDSPQLFNVPGFALHRELAVVADAGISNYAVLESGTRNVARYVSEELGHAGDFGVVAAGMRADLVLLEADPLADLDNLNRRAGVMVRGRWVTADEIDAGLAALAARHGG</sequence>
<keyword evidence="3" id="KW-1185">Reference proteome</keyword>
<dbReference type="PANTHER" id="PTHR43135:SF3">
    <property type="entry name" value="ALPHA-D-RIBOSE 1-METHYLPHOSPHONATE 5-TRIPHOSPHATE DIPHOSPHATASE"/>
    <property type="match status" value="1"/>
</dbReference>
<dbReference type="PANTHER" id="PTHR43135">
    <property type="entry name" value="ALPHA-D-RIBOSE 1-METHYLPHOSPHONATE 5-TRIPHOSPHATE DIPHOSPHATASE"/>
    <property type="match status" value="1"/>
</dbReference>
<dbReference type="InterPro" id="IPR051781">
    <property type="entry name" value="Metallo-dep_Hydrolase"/>
</dbReference>
<dbReference type="EMBL" id="JBBHLI010000003">
    <property type="protein sequence ID" value="MEK9500793.1"/>
    <property type="molecule type" value="Genomic_DNA"/>
</dbReference>
<dbReference type="RefSeq" id="WP_405279650.1">
    <property type="nucleotide sequence ID" value="NZ_CP144380.1"/>
</dbReference>